<comment type="caution">
    <text evidence="1">The sequence shown here is derived from an EMBL/GenBank/DDBJ whole genome shotgun (WGS) entry which is preliminary data.</text>
</comment>
<sequence length="460" mass="51349">MSPNQALLSQHPCQWKPGPPGYYFRQQDTREKLVVRQVYNTPGHINYHMIFAIQLRYSLSEADAESRVRKAWIWLRCAQPSIAAVAKGTQMTYTVLLPEDVDAWAAKTFFVHKSAESALSLSAKLAPVSEMQLHFLPTTKELVICTSHEHADGHGVLILLNATVKAIAMPSAAQFERQAERLSPPLDVAADIPTVSSDMIHWTTDLLQKRKARAARPLYILADRPGPGVNEVSTLRMVMSDKDSANILRSAKFHKVSVNDLMNGAVVMATKKCEHVRDGNWLGGVTMDARHLCKPPFSSQEHAATIYFVACPSYIDNPGSILDAVNQIQKQRLAFQENPEALRISQLMLDLVSLSNNKLHSTSPSEKTQSQVEYSGLGKLDVWLAQAHGDVEIMDFWLSLGHYTAAIGVYCYTYRDRLSFTLSYNSGFHSERSMESFMQALKTTISEFITGYAEENAKPC</sequence>
<keyword evidence="2" id="KW-1185">Reference proteome</keyword>
<reference evidence="1 2" key="1">
    <citation type="journal article" date="2020" name="Phytopathology">
        <title>Genome Sequence Resources of Colletotrichum truncatum, C. plurivorum, C. musicola, and C. sojae: Four Species Pathogenic to Soybean (Glycine max).</title>
        <authorList>
            <person name="Rogerio F."/>
            <person name="Boufleur T.R."/>
            <person name="Ciampi-Guillardi M."/>
            <person name="Sukno S.A."/>
            <person name="Thon M.R."/>
            <person name="Massola Junior N.S."/>
            <person name="Baroncelli R."/>
        </authorList>
    </citation>
    <scope>NUCLEOTIDE SEQUENCE [LARGE SCALE GENOMIC DNA]</scope>
    <source>
        <strain evidence="1 2">CMES1059</strain>
    </source>
</reference>
<dbReference type="EMBL" id="VUJX02000005">
    <property type="protein sequence ID" value="KAL0936248.1"/>
    <property type="molecule type" value="Genomic_DNA"/>
</dbReference>
<accession>A0ACC3YWC5</accession>
<evidence type="ECO:0000313" key="1">
    <source>
        <dbReference type="EMBL" id="KAL0936248.1"/>
    </source>
</evidence>
<name>A0ACC3YWC5_COLTU</name>
<evidence type="ECO:0000313" key="2">
    <source>
        <dbReference type="Proteomes" id="UP000805649"/>
    </source>
</evidence>
<proteinExistence type="predicted"/>
<dbReference type="Proteomes" id="UP000805649">
    <property type="component" value="Unassembled WGS sequence"/>
</dbReference>
<protein>
    <submittedName>
        <fullName evidence="1">Benzoate 4-monooxygenase cytochrome P450</fullName>
    </submittedName>
</protein>
<organism evidence="1 2">
    <name type="scientific">Colletotrichum truncatum</name>
    <name type="common">Anthracnose fungus</name>
    <name type="synonym">Colletotrichum capsici</name>
    <dbReference type="NCBI Taxonomy" id="5467"/>
    <lineage>
        <taxon>Eukaryota</taxon>
        <taxon>Fungi</taxon>
        <taxon>Dikarya</taxon>
        <taxon>Ascomycota</taxon>
        <taxon>Pezizomycotina</taxon>
        <taxon>Sordariomycetes</taxon>
        <taxon>Hypocreomycetidae</taxon>
        <taxon>Glomerellales</taxon>
        <taxon>Glomerellaceae</taxon>
        <taxon>Colletotrichum</taxon>
        <taxon>Colletotrichum truncatum species complex</taxon>
    </lineage>
</organism>
<gene>
    <name evidence="1" type="ORF">CTRU02_208463</name>
</gene>